<dbReference type="AlphaFoldDB" id="A0A2B4RGL2"/>
<proteinExistence type="predicted"/>
<feature type="compositionally biased region" description="Basic and acidic residues" evidence="2">
    <location>
        <begin position="271"/>
        <end position="281"/>
    </location>
</feature>
<dbReference type="OrthoDB" id="10593654at2759"/>
<feature type="coiled-coil region" evidence="1">
    <location>
        <begin position="62"/>
        <end position="96"/>
    </location>
</feature>
<feature type="region of interest" description="Disordered" evidence="2">
    <location>
        <begin position="242"/>
        <end position="368"/>
    </location>
</feature>
<feature type="region of interest" description="Disordered" evidence="2">
    <location>
        <begin position="1"/>
        <end position="25"/>
    </location>
</feature>
<evidence type="ECO:0000256" key="1">
    <source>
        <dbReference type="SAM" id="Coils"/>
    </source>
</evidence>
<evidence type="ECO:0000313" key="3">
    <source>
        <dbReference type="EMBL" id="PFX15487.1"/>
    </source>
</evidence>
<accession>A0A2B4RGL2</accession>
<gene>
    <name evidence="3" type="ORF">AWC38_SpisGene20293</name>
</gene>
<reference evidence="4" key="1">
    <citation type="journal article" date="2017" name="bioRxiv">
        <title>Comparative analysis of the genomes of Stylophora pistillata and Acropora digitifera provides evidence for extensive differences between species of corals.</title>
        <authorList>
            <person name="Voolstra C.R."/>
            <person name="Li Y."/>
            <person name="Liew Y.J."/>
            <person name="Baumgarten S."/>
            <person name="Zoccola D."/>
            <person name="Flot J.-F."/>
            <person name="Tambutte S."/>
            <person name="Allemand D."/>
            <person name="Aranda M."/>
        </authorList>
    </citation>
    <scope>NUCLEOTIDE SEQUENCE [LARGE SCALE GENOMIC DNA]</scope>
</reference>
<dbReference type="EMBL" id="LSMT01000645">
    <property type="protein sequence ID" value="PFX15487.1"/>
    <property type="molecule type" value="Genomic_DNA"/>
</dbReference>
<name>A0A2B4RGL2_STYPI</name>
<protein>
    <submittedName>
        <fullName evidence="3">Uncharacterized protein</fullName>
    </submittedName>
</protein>
<organism evidence="3 4">
    <name type="scientific">Stylophora pistillata</name>
    <name type="common">Smooth cauliflower coral</name>
    <dbReference type="NCBI Taxonomy" id="50429"/>
    <lineage>
        <taxon>Eukaryota</taxon>
        <taxon>Metazoa</taxon>
        <taxon>Cnidaria</taxon>
        <taxon>Anthozoa</taxon>
        <taxon>Hexacorallia</taxon>
        <taxon>Scleractinia</taxon>
        <taxon>Astrocoeniina</taxon>
        <taxon>Pocilloporidae</taxon>
        <taxon>Stylophora</taxon>
    </lineage>
</organism>
<comment type="caution">
    <text evidence="3">The sequence shown here is derived from an EMBL/GenBank/DDBJ whole genome shotgun (WGS) entry which is preliminary data.</text>
</comment>
<evidence type="ECO:0000313" key="4">
    <source>
        <dbReference type="Proteomes" id="UP000225706"/>
    </source>
</evidence>
<dbReference type="Proteomes" id="UP000225706">
    <property type="component" value="Unassembled WGS sequence"/>
</dbReference>
<feature type="region of interest" description="Disordered" evidence="2">
    <location>
        <begin position="380"/>
        <end position="401"/>
    </location>
</feature>
<feature type="compositionally biased region" description="Basic and acidic residues" evidence="2">
    <location>
        <begin position="391"/>
        <end position="401"/>
    </location>
</feature>
<sequence>MNRSNETDDAKLEQQRRVNFTDEPETREYFNDSAVNGEKMVSERGNKAPVIQREGATIAERQEDLQNAITWVRKELQELQLQDKNLARQLIALRQRIKNMTRVDGDDILNDSEATESFDSGISAIHATFSSAVNSQEKTLLQHGEHITTNLYEEIQDAEEWLTSVNEARTLQSIAGEKKAIPAEPLKPGYKIQAIPLIPVTEEETLRASDEKKKTYPPSTPQAPGYKAQAILPIPITEEEALEASDEKRKTYPPATPLRPGHKGHPTLMEEETRKILDDKKKTYRPSTPQAPGYKAQAILPIPITEEEALEASDEKRKTYPPATPLRPGHKIQPILPISVTEEETLEASDEKRKTYPPSKPLAPGQKKIQVVKDASIRVNGNEQVQNPGVGKEKKVPAKGLKPDHKKIQEVNGTSVKSDWTLDPKQASITFNEDEQIPLIF</sequence>
<keyword evidence="4" id="KW-1185">Reference proteome</keyword>
<keyword evidence="1" id="KW-0175">Coiled coil</keyword>
<evidence type="ECO:0000256" key="2">
    <source>
        <dbReference type="SAM" id="MobiDB-lite"/>
    </source>
</evidence>